<dbReference type="AlphaFoldDB" id="A0A0G4I129"/>
<feature type="chain" id="PRO_5005192002" evidence="1">
    <location>
        <begin position="25"/>
        <end position="271"/>
    </location>
</feature>
<evidence type="ECO:0000313" key="2">
    <source>
        <dbReference type="EMBL" id="CEM50551.1"/>
    </source>
</evidence>
<proteinExistence type="predicted"/>
<keyword evidence="1" id="KW-0732">Signal</keyword>
<organism evidence="2">
    <name type="scientific">Chromera velia CCMP2878</name>
    <dbReference type="NCBI Taxonomy" id="1169474"/>
    <lineage>
        <taxon>Eukaryota</taxon>
        <taxon>Sar</taxon>
        <taxon>Alveolata</taxon>
        <taxon>Colpodellida</taxon>
        <taxon>Chromeraceae</taxon>
        <taxon>Chromera</taxon>
    </lineage>
</organism>
<name>A0A0G4I129_9ALVE</name>
<gene>
    <name evidence="2" type="ORF">Cvel_10076</name>
</gene>
<reference evidence="2" key="1">
    <citation type="submission" date="2014-11" db="EMBL/GenBank/DDBJ databases">
        <authorList>
            <person name="Otto D Thomas"/>
            <person name="Naeem Raeece"/>
        </authorList>
    </citation>
    <scope>NUCLEOTIDE SEQUENCE</scope>
</reference>
<accession>A0A0G4I129</accession>
<feature type="signal peptide" evidence="1">
    <location>
        <begin position="1"/>
        <end position="24"/>
    </location>
</feature>
<dbReference type="PhylomeDB" id="A0A0G4I129"/>
<evidence type="ECO:0000256" key="1">
    <source>
        <dbReference type="SAM" id="SignalP"/>
    </source>
</evidence>
<dbReference type="EMBL" id="CDMZ01004699">
    <property type="protein sequence ID" value="CEM50551.1"/>
    <property type="molecule type" value="Genomic_DNA"/>
</dbReference>
<sequence length="271" mass="29614">MPSVSPRRVCLWSSAWAFWPLAHSINHANVPSLRRAAWALSGKTRNRLAHVYNGNSAGQEGESDLDEVKRKIRQVEAAMGGSTVQEEIGIYGGIDRKDLARLLPGLQEEKNRLAGASSSAAAQAFGRVPPRAADRKVSVAHLYFTPKRSGIRGFLAGKSLQDEMRGYVRRLKARNFAEVEVLIIVDEENNDFFLKLIAALRRMYGNETGFGTWAPEGGFLASEPAARFSKYETFAVEKLPTGVDCSASGLSSDPAVEGVDMQSTISELLID</sequence>
<protein>
    <submittedName>
        <fullName evidence="2">Uncharacterized protein</fullName>
    </submittedName>
</protein>
<dbReference type="VEuPathDB" id="CryptoDB:Cvel_10076"/>